<comment type="caution">
    <text evidence="2">The sequence shown here is derived from an EMBL/GenBank/DDBJ whole genome shotgun (WGS) entry which is preliminary data.</text>
</comment>
<sequence>MPIIHSAESGSEWASELGTAVHDIIEEFTSHYRVKESGGSTLFILNNDTDENLYLSFKQEDGNGQWVKDGEPKDGEAQGGEPPPIIPKRSKGIFMLSYSRNSFGAAGSIMYRIGQRDSAEMIVIRYKNDPDGQLFNNRTLYEAATGHTSGSSKIYEASCYRNRHPGGEKPDDDVDIGLTYVRDGEKIVPGAS</sequence>
<organism evidence="2 3">
    <name type="scientific">Pseudocercospora fuligena</name>
    <dbReference type="NCBI Taxonomy" id="685502"/>
    <lineage>
        <taxon>Eukaryota</taxon>
        <taxon>Fungi</taxon>
        <taxon>Dikarya</taxon>
        <taxon>Ascomycota</taxon>
        <taxon>Pezizomycotina</taxon>
        <taxon>Dothideomycetes</taxon>
        <taxon>Dothideomycetidae</taxon>
        <taxon>Mycosphaerellales</taxon>
        <taxon>Mycosphaerellaceae</taxon>
        <taxon>Pseudocercospora</taxon>
    </lineage>
</organism>
<name>A0A8H6VP49_9PEZI</name>
<evidence type="ECO:0000313" key="3">
    <source>
        <dbReference type="Proteomes" id="UP000660729"/>
    </source>
</evidence>
<dbReference type="Gene3D" id="2.60.270.50">
    <property type="match status" value="1"/>
</dbReference>
<dbReference type="AlphaFoldDB" id="A0A8H6VP49"/>
<dbReference type="Proteomes" id="UP000660729">
    <property type="component" value="Unassembled WGS sequence"/>
</dbReference>
<evidence type="ECO:0000256" key="1">
    <source>
        <dbReference type="SAM" id="MobiDB-lite"/>
    </source>
</evidence>
<reference evidence="2" key="1">
    <citation type="submission" date="2020-04" db="EMBL/GenBank/DDBJ databases">
        <title>Draft genome resource of the tomato pathogen Pseudocercospora fuligena.</title>
        <authorList>
            <person name="Zaccaron A."/>
        </authorList>
    </citation>
    <scope>NUCLEOTIDE SEQUENCE</scope>
    <source>
        <strain evidence="2">PF001</strain>
    </source>
</reference>
<evidence type="ECO:0000313" key="2">
    <source>
        <dbReference type="EMBL" id="KAF7195344.1"/>
    </source>
</evidence>
<dbReference type="EMBL" id="JABCIY010000040">
    <property type="protein sequence ID" value="KAF7195344.1"/>
    <property type="molecule type" value="Genomic_DNA"/>
</dbReference>
<proteinExistence type="predicted"/>
<feature type="region of interest" description="Disordered" evidence="1">
    <location>
        <begin position="63"/>
        <end position="84"/>
    </location>
</feature>
<protein>
    <submittedName>
        <fullName evidence="2">Uncharacterized protein</fullName>
    </submittedName>
</protein>
<gene>
    <name evidence="2" type="ORF">HII31_03236</name>
</gene>
<accession>A0A8H6VP49</accession>
<keyword evidence="3" id="KW-1185">Reference proteome</keyword>